<sequence>MTTETWANVFLCLLSLVTDIYLLTYVAASPWWATMLGRIYALKTLLFALVLTQNAASELTDSEYPARQVIRLVLYAGSTVAMIALWQMMRRYQREGKALRAALGDTRPQWRVWVDSLREWMHRQ</sequence>
<dbReference type="RefSeq" id="WP_167164546.1">
    <property type="nucleotide sequence ID" value="NZ_JAANOW010000005.1"/>
</dbReference>
<keyword evidence="1" id="KW-0812">Transmembrane</keyword>
<evidence type="ECO:0000313" key="3">
    <source>
        <dbReference type="Proteomes" id="UP000547444"/>
    </source>
</evidence>
<dbReference type="AlphaFoldDB" id="A0A7X5ZG51"/>
<feature type="transmembrane region" description="Helical" evidence="1">
    <location>
        <begin position="69"/>
        <end position="89"/>
    </location>
</feature>
<feature type="transmembrane region" description="Helical" evidence="1">
    <location>
        <begin position="6"/>
        <end position="28"/>
    </location>
</feature>
<proteinExistence type="predicted"/>
<dbReference type="Pfam" id="PF23778">
    <property type="entry name" value="Phage_holin_2"/>
    <property type="match status" value="1"/>
</dbReference>
<dbReference type="InterPro" id="IPR056964">
    <property type="entry name" value="Phage_holin"/>
</dbReference>
<comment type="caution">
    <text evidence="2">The sequence shown here is derived from an EMBL/GenBank/DDBJ whole genome shotgun (WGS) entry which is preliminary data.</text>
</comment>
<reference evidence="2 3" key="1">
    <citation type="submission" date="2020-03" db="EMBL/GenBank/DDBJ databases">
        <title>Sequencing the genomes of 1000 actinobacteria strains.</title>
        <authorList>
            <person name="Klenk H.-P."/>
        </authorList>
    </citation>
    <scope>NUCLEOTIDE SEQUENCE [LARGE SCALE GENOMIC DNA]</scope>
    <source>
        <strain evidence="2 3">DSM 44556</strain>
    </source>
</reference>
<accession>A0A7X5ZG51</accession>
<keyword evidence="3" id="KW-1185">Reference proteome</keyword>
<evidence type="ECO:0000313" key="2">
    <source>
        <dbReference type="EMBL" id="NIH98875.1"/>
    </source>
</evidence>
<keyword evidence="1" id="KW-0472">Membrane</keyword>
<name>A0A7X5ZG51_9MYCO</name>
<keyword evidence="1" id="KW-1133">Transmembrane helix</keyword>
<dbReference type="EMBL" id="JAANOW010000005">
    <property type="protein sequence ID" value="NIH98875.1"/>
    <property type="molecule type" value="Genomic_DNA"/>
</dbReference>
<gene>
    <name evidence="2" type="ORF">FHU31_005899</name>
</gene>
<evidence type="ECO:0000256" key="1">
    <source>
        <dbReference type="SAM" id="Phobius"/>
    </source>
</evidence>
<dbReference type="Proteomes" id="UP000547444">
    <property type="component" value="Unassembled WGS sequence"/>
</dbReference>
<protein>
    <submittedName>
        <fullName evidence="2">Uncharacterized protein</fullName>
    </submittedName>
</protein>
<organism evidence="2 3">
    <name type="scientific">Mycolicibacterium fluoranthenivorans</name>
    <dbReference type="NCBI Taxonomy" id="258505"/>
    <lineage>
        <taxon>Bacteria</taxon>
        <taxon>Bacillati</taxon>
        <taxon>Actinomycetota</taxon>
        <taxon>Actinomycetes</taxon>
        <taxon>Mycobacteriales</taxon>
        <taxon>Mycobacteriaceae</taxon>
        <taxon>Mycolicibacterium</taxon>
    </lineage>
</organism>